<feature type="binding site" evidence="5">
    <location>
        <position position="150"/>
    </location>
    <ligand>
        <name>5-phospho-alpha-D-ribose 1-diphosphate</name>
        <dbReference type="ChEBI" id="CHEBI:58017"/>
    </ligand>
</feature>
<dbReference type="PANTHER" id="PTHR43285">
    <property type="entry name" value="ANTHRANILATE PHOSPHORIBOSYLTRANSFERASE"/>
    <property type="match status" value="1"/>
</dbReference>
<feature type="binding site" evidence="5">
    <location>
        <position position="118"/>
    </location>
    <ligand>
        <name>5-phospho-alpha-D-ribose 1-diphosphate</name>
        <dbReference type="ChEBI" id="CHEBI:58017"/>
    </ligand>
</feature>
<dbReference type="SUPFAM" id="SSF47648">
    <property type="entry name" value="Nucleoside phosphorylase/phosphoribosyltransferase N-terminal domain"/>
    <property type="match status" value="1"/>
</dbReference>
<dbReference type="EC" id="2.4.2.18" evidence="5"/>
<feature type="binding site" evidence="5">
    <location>
        <position position="196"/>
    </location>
    <ligand>
        <name>anthranilate</name>
        <dbReference type="ChEBI" id="CHEBI:16567"/>
        <label>2</label>
    </ligand>
</feature>
<feature type="binding site" evidence="5">
    <location>
        <position position="110"/>
    </location>
    <ligand>
        <name>5-phospho-alpha-D-ribose 1-diphosphate</name>
        <dbReference type="ChEBI" id="CHEBI:58017"/>
    </ligand>
</feature>
<evidence type="ECO:0000259" key="6">
    <source>
        <dbReference type="Pfam" id="PF00591"/>
    </source>
</evidence>
<name>A0ABP9T4U4_9ACTN</name>
<dbReference type="GO" id="GO:0016757">
    <property type="term" value="F:glycosyltransferase activity"/>
    <property type="evidence" value="ECO:0007669"/>
    <property type="project" value="UniProtKB-KW"/>
</dbReference>
<accession>A0ABP9T4U4</accession>
<dbReference type="InterPro" id="IPR035902">
    <property type="entry name" value="Nuc_phospho_transferase"/>
</dbReference>
<keyword evidence="9" id="KW-1185">Reference proteome</keyword>
<comment type="caution">
    <text evidence="8">The sequence shown here is derived from an EMBL/GenBank/DDBJ whole genome shotgun (WGS) entry which is preliminary data.</text>
</comment>
<feature type="binding site" evidence="5">
    <location>
        <begin position="120"/>
        <end position="123"/>
    </location>
    <ligand>
        <name>5-phospho-alpha-D-ribose 1-diphosphate</name>
        <dbReference type="ChEBI" id="CHEBI:58017"/>
    </ligand>
</feature>
<comment type="pathway">
    <text evidence="5">Amino-acid biosynthesis; L-tryptophan biosynthesis; L-tryptophan from chorismate: step 2/5.</text>
</comment>
<keyword evidence="5" id="KW-0460">Magnesium</keyword>
<keyword evidence="5" id="KW-0479">Metal-binding</keyword>
<keyword evidence="4 5" id="KW-0057">Aromatic amino acid biosynthesis</keyword>
<evidence type="ECO:0000256" key="2">
    <source>
        <dbReference type="ARBA" id="ARBA00022679"/>
    </source>
</evidence>
<dbReference type="Pfam" id="PF02885">
    <property type="entry name" value="Glycos_trans_3N"/>
    <property type="match status" value="1"/>
</dbReference>
<evidence type="ECO:0000313" key="9">
    <source>
        <dbReference type="Proteomes" id="UP001499878"/>
    </source>
</evidence>
<dbReference type="Pfam" id="PF00591">
    <property type="entry name" value="Glycos_transf_3"/>
    <property type="match status" value="1"/>
</dbReference>
<feature type="binding site" evidence="5">
    <location>
        <begin position="138"/>
        <end position="146"/>
    </location>
    <ligand>
        <name>5-phospho-alpha-D-ribose 1-diphosphate</name>
        <dbReference type="ChEBI" id="CHEBI:58017"/>
    </ligand>
</feature>
<feature type="binding site" evidence="5">
    <location>
        <begin position="113"/>
        <end position="114"/>
    </location>
    <ligand>
        <name>5-phospho-alpha-D-ribose 1-diphosphate</name>
        <dbReference type="ChEBI" id="CHEBI:58017"/>
    </ligand>
</feature>
<feature type="binding site" evidence="5">
    <location>
        <position position="254"/>
    </location>
    <ligand>
        <name>Mg(2+)</name>
        <dbReference type="ChEBI" id="CHEBI:18420"/>
        <label>2</label>
    </ligand>
</feature>
<comment type="subunit">
    <text evidence="5">Homodimer.</text>
</comment>
<keyword evidence="3 5" id="KW-0822">Tryptophan biosynthesis</keyword>
<dbReference type="InterPro" id="IPR000312">
    <property type="entry name" value="Glycosyl_Trfase_fam3"/>
</dbReference>
<evidence type="ECO:0000256" key="1">
    <source>
        <dbReference type="ARBA" id="ARBA00022676"/>
    </source>
</evidence>
<dbReference type="InterPro" id="IPR005940">
    <property type="entry name" value="Anthranilate_Pribosyl_Tfrase"/>
</dbReference>
<dbReference type="HAMAP" id="MF_00211">
    <property type="entry name" value="TrpD"/>
    <property type="match status" value="1"/>
</dbReference>
<feature type="binding site" evidence="5">
    <location>
        <position position="122"/>
    </location>
    <ligand>
        <name>Mg(2+)</name>
        <dbReference type="ChEBI" id="CHEBI:18420"/>
        <label>1</label>
    </ligand>
</feature>
<evidence type="ECO:0000313" key="8">
    <source>
        <dbReference type="EMBL" id="GAA5208762.1"/>
    </source>
</evidence>
<feature type="binding site" evidence="5">
    <location>
        <position position="255"/>
    </location>
    <ligand>
        <name>Mg(2+)</name>
        <dbReference type="ChEBI" id="CHEBI:18420"/>
        <label>2</label>
    </ligand>
</feature>
<feature type="binding site" evidence="5">
    <location>
        <position position="255"/>
    </location>
    <ligand>
        <name>Mg(2+)</name>
        <dbReference type="ChEBI" id="CHEBI:18420"/>
        <label>1</label>
    </ligand>
</feature>
<dbReference type="PANTHER" id="PTHR43285:SF2">
    <property type="entry name" value="ANTHRANILATE PHOSPHORIBOSYLTRANSFERASE"/>
    <property type="match status" value="1"/>
</dbReference>
<comment type="similarity">
    <text evidence="5">Belongs to the anthranilate phosphoribosyltransferase family.</text>
</comment>
<dbReference type="Gene3D" id="3.40.1030.10">
    <property type="entry name" value="Nucleoside phosphorylase/phosphoribosyltransferase catalytic domain"/>
    <property type="match status" value="1"/>
</dbReference>
<dbReference type="SUPFAM" id="SSF52418">
    <property type="entry name" value="Nucleoside phosphorylase/phosphoribosyltransferase catalytic domain"/>
    <property type="match status" value="1"/>
</dbReference>
<feature type="binding site" evidence="5">
    <location>
        <position position="110"/>
    </location>
    <ligand>
        <name>anthranilate</name>
        <dbReference type="ChEBI" id="CHEBI:16567"/>
        <label>1</label>
    </ligand>
</feature>
<comment type="catalytic activity">
    <reaction evidence="5">
        <text>N-(5-phospho-beta-D-ribosyl)anthranilate + diphosphate = 5-phospho-alpha-D-ribose 1-diphosphate + anthranilate</text>
        <dbReference type="Rhea" id="RHEA:11768"/>
        <dbReference type="ChEBI" id="CHEBI:16567"/>
        <dbReference type="ChEBI" id="CHEBI:18277"/>
        <dbReference type="ChEBI" id="CHEBI:33019"/>
        <dbReference type="ChEBI" id="CHEBI:58017"/>
        <dbReference type="EC" id="2.4.2.18"/>
    </reaction>
</comment>
<evidence type="ECO:0000256" key="4">
    <source>
        <dbReference type="ARBA" id="ARBA00023141"/>
    </source>
</evidence>
<reference evidence="9" key="1">
    <citation type="journal article" date="2019" name="Int. J. Syst. Evol. Microbiol.">
        <title>The Global Catalogue of Microorganisms (GCM) 10K type strain sequencing project: providing services to taxonomists for standard genome sequencing and annotation.</title>
        <authorList>
            <consortium name="The Broad Institute Genomics Platform"/>
            <consortium name="The Broad Institute Genome Sequencing Center for Infectious Disease"/>
            <person name="Wu L."/>
            <person name="Ma J."/>
        </authorList>
    </citation>
    <scope>NUCLEOTIDE SEQUENCE [LARGE SCALE GENOMIC DNA]</scope>
    <source>
        <strain evidence="9">JCM 18306</strain>
    </source>
</reference>
<protein>
    <recommendedName>
        <fullName evidence="5">Anthranilate phosphoribosyltransferase</fullName>
        <ecNumber evidence="5">2.4.2.18</ecNumber>
    </recommendedName>
</protein>
<feature type="domain" description="Glycosyl transferase family 3 N-terminal" evidence="7">
    <location>
        <begin position="36"/>
        <end position="96"/>
    </location>
</feature>
<dbReference type="Proteomes" id="UP001499878">
    <property type="component" value="Unassembled WGS sequence"/>
</dbReference>
<sequence length="370" mass="38399">MGPHSLSAIHTILERLMSAVTPAGGDTAAGRSWPALLNGLLDGQDLTADDTAWALDVIMRGEATDAQIAGFAVALRSKGETVEEISGLVRTMYAHANVIEVPGETVDIVGTGGDGAKTVNISTMSAIVVAGTGAKVVKHGNRAASSASGASDVLEKLGVNLELTPKRVAEVAEEAGITFCFAVKFHPALRHVAAARGQLGIRTVFNFLGPLTNPARVKSQAIGVAHARMAPIIAGVFAERGHSSLVFRGDDGLDELTTTATSRVWVVRDGRVTEETFDPRDVGLELVPVEALRGADASYNADVARRLLAGETGPVRDAVLLNSAAALVALEPGEGPLTEQIRAGMDRAAEAIDSGAAKRALDRWVAASHA</sequence>
<evidence type="ECO:0000256" key="3">
    <source>
        <dbReference type="ARBA" id="ARBA00022822"/>
    </source>
</evidence>
<evidence type="ECO:0000256" key="5">
    <source>
        <dbReference type="HAMAP-Rule" id="MF_00211"/>
    </source>
</evidence>
<evidence type="ECO:0000259" key="7">
    <source>
        <dbReference type="Pfam" id="PF02885"/>
    </source>
</evidence>
<keyword evidence="2 5" id="KW-0808">Transferase</keyword>
<keyword evidence="1 5" id="KW-0328">Glycosyltransferase</keyword>
<dbReference type="NCBIfam" id="TIGR01245">
    <property type="entry name" value="trpD"/>
    <property type="match status" value="1"/>
</dbReference>
<feature type="binding site" evidence="5">
    <location>
        <position position="141"/>
    </location>
    <ligand>
        <name>anthranilate</name>
        <dbReference type="ChEBI" id="CHEBI:16567"/>
        <label>1</label>
    </ligand>
</feature>
<dbReference type="InterPro" id="IPR017459">
    <property type="entry name" value="Glycosyl_Trfase_fam3_N_dom"/>
</dbReference>
<keyword evidence="5" id="KW-0028">Amino-acid biosynthesis</keyword>
<gene>
    <name evidence="5 8" type="primary">trpD</name>
    <name evidence="8" type="ORF">GCM10023323_29520</name>
</gene>
<dbReference type="Gene3D" id="1.20.970.10">
    <property type="entry name" value="Transferase, Pyrimidine Nucleoside Phosphorylase, Chain C"/>
    <property type="match status" value="1"/>
</dbReference>
<dbReference type="EMBL" id="BAABJR010000007">
    <property type="protein sequence ID" value="GAA5208762.1"/>
    <property type="molecule type" value="Genomic_DNA"/>
</dbReference>
<organism evidence="8 9">
    <name type="scientific">Streptomyces thinghirensis</name>
    <dbReference type="NCBI Taxonomy" id="551547"/>
    <lineage>
        <taxon>Bacteria</taxon>
        <taxon>Bacillati</taxon>
        <taxon>Actinomycetota</taxon>
        <taxon>Actinomycetes</taxon>
        <taxon>Kitasatosporales</taxon>
        <taxon>Streptomycetaceae</taxon>
        <taxon>Streptomyces</taxon>
    </lineage>
</organism>
<proteinExistence type="inferred from homology"/>
<comment type="cofactor">
    <cofactor evidence="5">
        <name>Mg(2+)</name>
        <dbReference type="ChEBI" id="CHEBI:18420"/>
    </cofactor>
    <text evidence="5">Binds 2 magnesium ions per monomer.</text>
</comment>
<comment type="caution">
    <text evidence="5">Lacks conserved residue(s) required for the propagation of feature annotation.</text>
</comment>
<dbReference type="InterPro" id="IPR036320">
    <property type="entry name" value="Glycosyl_Trfase_fam3_N_dom_sf"/>
</dbReference>
<feature type="domain" description="Glycosyl transferase family 3" evidence="6">
    <location>
        <begin position="104"/>
        <end position="357"/>
    </location>
</feature>
<comment type="function">
    <text evidence="5">Catalyzes the transfer of the phosphoribosyl group of 5-phosphorylribose-1-pyrophosphate (PRPP) to anthranilate to yield N-(5'-phosphoribosyl)-anthranilate (PRA).</text>
</comment>